<keyword evidence="15" id="KW-1185">Reference proteome</keyword>
<keyword evidence="9 13" id="KW-1133">Transmembrane helix</keyword>
<evidence type="ECO:0000256" key="10">
    <source>
        <dbReference type="ARBA" id="ARBA00023065"/>
    </source>
</evidence>
<keyword evidence="3 12" id="KW-0813">Transport</keyword>
<keyword evidence="6 12" id="KW-0633">Potassium transport</keyword>
<dbReference type="Pfam" id="PF02386">
    <property type="entry name" value="TrkH"/>
    <property type="match status" value="1"/>
</dbReference>
<feature type="transmembrane region" description="Helical" evidence="13">
    <location>
        <begin position="69"/>
        <end position="90"/>
    </location>
</feature>
<evidence type="ECO:0000256" key="11">
    <source>
        <dbReference type="ARBA" id="ARBA00023136"/>
    </source>
</evidence>
<keyword evidence="5 12" id="KW-0997">Cell inner membrane</keyword>
<dbReference type="InterPro" id="IPR003445">
    <property type="entry name" value="Cat_transpt"/>
</dbReference>
<feature type="transmembrane region" description="Helical" evidence="13">
    <location>
        <begin position="133"/>
        <end position="152"/>
    </location>
</feature>
<feature type="transmembrane region" description="Helical" evidence="13">
    <location>
        <begin position="183"/>
        <end position="202"/>
    </location>
</feature>
<comment type="function">
    <text evidence="12">Low-affinity potassium transport system. Interacts with Trk system potassium uptake protein TrkA.</text>
</comment>
<keyword evidence="11 12" id="KW-0472">Membrane</keyword>
<sequence>MHWRAIGYLSGLLLMVFSTAMLPPLAIAWFYADGALVAFVDSYLLTLGTGFVLWILLRGAPRDLNHRDGFLLVTLFWVVLALFGALPLLLSGTAPSFTAAFFESMSGLTTTGSTVLSGLSDLPHGIRFWRQEMQWLGGMGIIILALAILPILQVGGMQLYKAEVPGPVKDQKLTPRVNETAKALWLIYIGLTGVAIVALWLAGMGPFDAVSHAFTSVATGGFSPYDASVGHFSSPLIHYLLIGFMFLGGANFALHFAFLHGGGLRGYLGDPEFRVYLVLHVVAALLVTAFLMAYQTYPGLEESFRKALFQTVSIGTTTGFATADYEAWPSLLPFFILLLGFFMGSAGSTTGGIKVMRFVLLWKQGLRQAYLLIHPRAIAPLKLRDRPVPEGVIQAVWGFFAVYVTTFILLTLVMMALEGGDFETAVGAVGATLTCVGPGLGDVGPADSFASISIAGKWVLSLAMLMGRLELFTFFVLLMPAFWRK</sequence>
<feature type="transmembrane region" description="Helical" evidence="13">
    <location>
        <begin position="273"/>
        <end position="294"/>
    </location>
</feature>
<keyword evidence="8 12" id="KW-0630">Potassium</keyword>
<comment type="caution">
    <text evidence="14">The sequence shown here is derived from an EMBL/GenBank/DDBJ whole genome shotgun (WGS) entry which is preliminary data.</text>
</comment>
<keyword evidence="10 12" id="KW-0406">Ion transport</keyword>
<feature type="transmembrane region" description="Helical" evidence="13">
    <location>
        <begin position="458"/>
        <end position="483"/>
    </location>
</feature>
<dbReference type="InterPro" id="IPR004772">
    <property type="entry name" value="TrkH"/>
</dbReference>
<dbReference type="PIRSF" id="PIRSF006247">
    <property type="entry name" value="TrkH"/>
    <property type="match status" value="1"/>
</dbReference>
<name>A0ABV4TPL0_9GAMM</name>
<dbReference type="PANTHER" id="PTHR32024">
    <property type="entry name" value="TRK SYSTEM POTASSIUM UPTAKE PROTEIN TRKG-RELATED"/>
    <property type="match status" value="1"/>
</dbReference>
<dbReference type="PANTHER" id="PTHR32024:SF2">
    <property type="entry name" value="TRK SYSTEM POTASSIUM UPTAKE PROTEIN TRKG-RELATED"/>
    <property type="match status" value="1"/>
</dbReference>
<evidence type="ECO:0000256" key="2">
    <source>
        <dbReference type="ARBA" id="ARBA00009137"/>
    </source>
</evidence>
<evidence type="ECO:0000256" key="12">
    <source>
        <dbReference type="PIRNR" id="PIRNR006247"/>
    </source>
</evidence>
<feature type="transmembrane region" description="Helical" evidence="13">
    <location>
        <begin position="236"/>
        <end position="261"/>
    </location>
</feature>
<accession>A0ABV4TPL0</accession>
<comment type="similarity">
    <text evidence="2 12">Belongs to the TrkH potassium transport family.</text>
</comment>
<gene>
    <name evidence="14" type="ORF">ACERLL_00315</name>
</gene>
<feature type="transmembrane region" description="Helical" evidence="13">
    <location>
        <begin position="38"/>
        <end position="57"/>
    </location>
</feature>
<evidence type="ECO:0000256" key="4">
    <source>
        <dbReference type="ARBA" id="ARBA00022475"/>
    </source>
</evidence>
<evidence type="ECO:0000313" key="15">
    <source>
        <dbReference type="Proteomes" id="UP001575181"/>
    </source>
</evidence>
<keyword evidence="4 12" id="KW-1003">Cell membrane</keyword>
<evidence type="ECO:0000256" key="13">
    <source>
        <dbReference type="SAM" id="Phobius"/>
    </source>
</evidence>
<evidence type="ECO:0000256" key="5">
    <source>
        <dbReference type="ARBA" id="ARBA00022519"/>
    </source>
</evidence>
<evidence type="ECO:0000256" key="7">
    <source>
        <dbReference type="ARBA" id="ARBA00022692"/>
    </source>
</evidence>
<evidence type="ECO:0000256" key="9">
    <source>
        <dbReference type="ARBA" id="ARBA00022989"/>
    </source>
</evidence>
<dbReference type="Proteomes" id="UP001575181">
    <property type="component" value="Unassembled WGS sequence"/>
</dbReference>
<feature type="transmembrane region" description="Helical" evidence="13">
    <location>
        <begin position="12"/>
        <end position="32"/>
    </location>
</feature>
<evidence type="ECO:0000256" key="6">
    <source>
        <dbReference type="ARBA" id="ARBA00022538"/>
    </source>
</evidence>
<proteinExistence type="inferred from homology"/>
<reference evidence="14 15" key="1">
    <citation type="submission" date="2024-08" db="EMBL/GenBank/DDBJ databases">
        <title>Whole-genome sequencing of halo(alkali)philic microorganisms from hypersaline lakes.</title>
        <authorList>
            <person name="Sorokin D.Y."/>
            <person name="Merkel A.Y."/>
            <person name="Messina E."/>
            <person name="Yakimov M."/>
        </authorList>
    </citation>
    <scope>NUCLEOTIDE SEQUENCE [LARGE SCALE GENOMIC DNA]</scope>
    <source>
        <strain evidence="14 15">Cl-TMA</strain>
    </source>
</reference>
<evidence type="ECO:0000313" key="14">
    <source>
        <dbReference type="EMBL" id="MFA9459268.1"/>
    </source>
</evidence>
<feature type="transmembrane region" description="Helical" evidence="13">
    <location>
        <begin position="392"/>
        <end position="417"/>
    </location>
</feature>
<dbReference type="EMBL" id="JBGUAW010000001">
    <property type="protein sequence ID" value="MFA9459268.1"/>
    <property type="molecule type" value="Genomic_DNA"/>
</dbReference>
<protein>
    <recommendedName>
        <fullName evidence="12">Trk system potassium uptake protein</fullName>
    </recommendedName>
</protein>
<evidence type="ECO:0000256" key="8">
    <source>
        <dbReference type="ARBA" id="ARBA00022958"/>
    </source>
</evidence>
<keyword evidence="7 13" id="KW-0812">Transmembrane</keyword>
<dbReference type="RefSeq" id="WP_373654060.1">
    <property type="nucleotide sequence ID" value="NZ_JBGUAW010000001.1"/>
</dbReference>
<evidence type="ECO:0000256" key="3">
    <source>
        <dbReference type="ARBA" id="ARBA00022448"/>
    </source>
</evidence>
<feature type="transmembrane region" description="Helical" evidence="13">
    <location>
        <begin position="331"/>
        <end position="353"/>
    </location>
</feature>
<evidence type="ECO:0000256" key="1">
    <source>
        <dbReference type="ARBA" id="ARBA00004429"/>
    </source>
</evidence>
<organism evidence="14 15">
    <name type="scientific">Thiohalorhabdus methylotrophus</name>
    <dbReference type="NCBI Taxonomy" id="3242694"/>
    <lineage>
        <taxon>Bacteria</taxon>
        <taxon>Pseudomonadati</taxon>
        <taxon>Pseudomonadota</taxon>
        <taxon>Gammaproteobacteria</taxon>
        <taxon>Thiohalorhabdales</taxon>
        <taxon>Thiohalorhabdaceae</taxon>
        <taxon>Thiohalorhabdus</taxon>
    </lineage>
</organism>
<comment type="subcellular location">
    <subcellularLocation>
        <location evidence="1 12">Cell inner membrane</location>
        <topology evidence="1 12">Multi-pass membrane protein</topology>
    </subcellularLocation>
</comment>